<dbReference type="EMBL" id="NXIB02000024">
    <property type="protein sequence ID" value="PHX56314.1"/>
    <property type="molecule type" value="Genomic_DNA"/>
</dbReference>
<reference evidence="1" key="1">
    <citation type="submission" date="2017-10" db="EMBL/GenBank/DDBJ databases">
        <title>Draft genome sequence of the planktic cyanobacteria Tychonema bourrellyi isolated from alpine lentic freshwater.</title>
        <authorList>
            <person name="Tett A."/>
            <person name="Armanini F."/>
            <person name="Asnicar F."/>
            <person name="Boscaini A."/>
            <person name="Pasolli E."/>
            <person name="Zolfo M."/>
            <person name="Donati C."/>
            <person name="Salmaso N."/>
            <person name="Segata N."/>
        </authorList>
    </citation>
    <scope>NUCLEOTIDE SEQUENCE</scope>
    <source>
        <strain evidence="1">FEM_GT703</strain>
    </source>
</reference>
<proteinExistence type="predicted"/>
<keyword evidence="2" id="KW-1185">Reference proteome</keyword>
<dbReference type="Proteomes" id="UP000226442">
    <property type="component" value="Unassembled WGS sequence"/>
</dbReference>
<evidence type="ECO:0000313" key="2">
    <source>
        <dbReference type="Proteomes" id="UP000226442"/>
    </source>
</evidence>
<gene>
    <name evidence="1" type="ORF">CP500_006180</name>
</gene>
<organism evidence="1 2">
    <name type="scientific">Tychonema bourrellyi FEM_GT703</name>
    <dbReference type="NCBI Taxonomy" id="2040638"/>
    <lineage>
        <taxon>Bacteria</taxon>
        <taxon>Bacillati</taxon>
        <taxon>Cyanobacteriota</taxon>
        <taxon>Cyanophyceae</taxon>
        <taxon>Oscillatoriophycideae</taxon>
        <taxon>Oscillatoriales</taxon>
        <taxon>Microcoleaceae</taxon>
        <taxon>Tychonema</taxon>
    </lineage>
</organism>
<dbReference type="AlphaFoldDB" id="A0A2G4F3F6"/>
<protein>
    <submittedName>
        <fullName evidence="1">Uncharacterized protein</fullName>
    </submittedName>
</protein>
<accession>A0A2G4F3F6</accession>
<sequence length="79" mass="9181">MSLDCLEMSSSVAPSFLQGYWQDSFNLKQHLQDFLNLDLEAIEKELEIGQQSLKEIGHRDFDWEKGMKESKAMPCPYPK</sequence>
<name>A0A2G4F3F6_9CYAN</name>
<evidence type="ECO:0000313" key="1">
    <source>
        <dbReference type="EMBL" id="PHX56314.1"/>
    </source>
</evidence>
<comment type="caution">
    <text evidence="1">The sequence shown here is derived from an EMBL/GenBank/DDBJ whole genome shotgun (WGS) entry which is preliminary data.</text>
</comment>